<keyword evidence="1" id="KW-0472">Membrane</keyword>
<reference evidence="2" key="1">
    <citation type="submission" date="2012-04" db="EMBL/GenBank/DDBJ databases">
        <title>The Genome Sequence of Loa loa.</title>
        <authorList>
            <consortium name="The Broad Institute Genome Sequencing Platform"/>
            <consortium name="Broad Institute Genome Sequencing Center for Infectious Disease"/>
            <person name="Nutman T.B."/>
            <person name="Fink D.L."/>
            <person name="Russ C."/>
            <person name="Young S."/>
            <person name="Zeng Q."/>
            <person name="Gargeya S."/>
            <person name="Alvarado L."/>
            <person name="Berlin A."/>
            <person name="Chapman S.B."/>
            <person name="Chen Z."/>
            <person name="Freedman E."/>
            <person name="Gellesch M."/>
            <person name="Goldberg J."/>
            <person name="Griggs A."/>
            <person name="Gujja S."/>
            <person name="Heilman E.R."/>
            <person name="Heiman D."/>
            <person name="Howarth C."/>
            <person name="Mehta T."/>
            <person name="Neiman D."/>
            <person name="Pearson M."/>
            <person name="Roberts A."/>
            <person name="Saif S."/>
            <person name="Shea T."/>
            <person name="Shenoy N."/>
            <person name="Sisk P."/>
            <person name="Stolte C."/>
            <person name="Sykes S."/>
            <person name="White J."/>
            <person name="Yandava C."/>
            <person name="Haas B."/>
            <person name="Henn M.R."/>
            <person name="Nusbaum C."/>
            <person name="Birren B."/>
        </authorList>
    </citation>
    <scope>NUCLEOTIDE SEQUENCE [LARGE SCALE GENOMIC DNA]</scope>
</reference>
<accession>A0A1S0TIH7</accession>
<name>A0A1S0TIH7_LOALO</name>
<protein>
    <submittedName>
        <fullName evidence="2">Uncharacterized protein</fullName>
    </submittedName>
</protein>
<dbReference type="GeneID" id="9951438"/>
<proteinExistence type="predicted"/>
<sequence length="128" mass="14885">MELNYFYTAKESLLFNHQKKKEVFTSIFAIRCDDDKFPLRNQFLWLLKFSVLISNLPITGIVGNLGLKRFIRILKKISYNLFGNARVGNDRLNHFFFPPATVSIDNDECESQQMPPSIPFPTIIVIQK</sequence>
<dbReference type="AlphaFoldDB" id="A0A1S0TIH7"/>
<evidence type="ECO:0000256" key="1">
    <source>
        <dbReference type="SAM" id="Phobius"/>
    </source>
</evidence>
<organism evidence="2">
    <name type="scientific">Loa loa</name>
    <name type="common">Eye worm</name>
    <name type="synonym">Filaria loa</name>
    <dbReference type="NCBI Taxonomy" id="7209"/>
    <lineage>
        <taxon>Eukaryota</taxon>
        <taxon>Metazoa</taxon>
        <taxon>Ecdysozoa</taxon>
        <taxon>Nematoda</taxon>
        <taxon>Chromadorea</taxon>
        <taxon>Rhabditida</taxon>
        <taxon>Spirurina</taxon>
        <taxon>Spiruromorpha</taxon>
        <taxon>Filarioidea</taxon>
        <taxon>Onchocercidae</taxon>
        <taxon>Loa</taxon>
    </lineage>
</organism>
<keyword evidence="1" id="KW-0812">Transmembrane</keyword>
<dbReference type="EMBL" id="JH712943">
    <property type="protein sequence ID" value="EFO14554.1"/>
    <property type="molecule type" value="Genomic_DNA"/>
</dbReference>
<keyword evidence="1" id="KW-1133">Transmembrane helix</keyword>
<dbReference type="RefSeq" id="XP_003149515.1">
    <property type="nucleotide sequence ID" value="XM_003149467.1"/>
</dbReference>
<evidence type="ECO:0000313" key="2">
    <source>
        <dbReference type="EMBL" id="EFO14554.1"/>
    </source>
</evidence>
<feature type="transmembrane region" description="Helical" evidence="1">
    <location>
        <begin position="43"/>
        <end position="67"/>
    </location>
</feature>
<gene>
    <name evidence="2" type="ORF">LOAG_13963</name>
</gene>
<dbReference type="CTD" id="9951438"/>
<dbReference type="KEGG" id="loa:LOAG_13963"/>
<dbReference type="InParanoid" id="A0A1S0TIH7"/>